<keyword evidence="4" id="KW-1185">Reference proteome</keyword>
<dbReference type="Gene3D" id="3.40.30.10">
    <property type="entry name" value="Glutaredoxin"/>
    <property type="match status" value="1"/>
</dbReference>
<evidence type="ECO:0000259" key="2">
    <source>
        <dbReference type="PROSITE" id="PS51352"/>
    </source>
</evidence>
<name>A0A5N0TI72_9GAMM</name>
<feature type="signal peptide" evidence="1">
    <location>
        <begin position="1"/>
        <end position="20"/>
    </location>
</feature>
<accession>A0A5N0TI72</accession>
<proteinExistence type="predicted"/>
<evidence type="ECO:0000313" key="3">
    <source>
        <dbReference type="EMBL" id="KAA9133566.1"/>
    </source>
</evidence>
<reference evidence="3 4" key="1">
    <citation type="submission" date="2019-09" db="EMBL/GenBank/DDBJ databases">
        <title>Wenzhouxiangella sp. Genome sequencing and assembly.</title>
        <authorList>
            <person name="Zhang R."/>
        </authorList>
    </citation>
    <scope>NUCLEOTIDE SEQUENCE [LARGE SCALE GENOMIC DNA]</scope>
    <source>
        <strain evidence="3 4">W260</strain>
    </source>
</reference>
<dbReference type="PANTHER" id="PTHR42852">
    <property type="entry name" value="THIOL:DISULFIDE INTERCHANGE PROTEIN DSBE"/>
    <property type="match status" value="1"/>
</dbReference>
<dbReference type="GO" id="GO:0016491">
    <property type="term" value="F:oxidoreductase activity"/>
    <property type="evidence" value="ECO:0007669"/>
    <property type="project" value="InterPro"/>
</dbReference>
<organism evidence="3 4">
    <name type="scientific">Marinihelvus fidelis</name>
    <dbReference type="NCBI Taxonomy" id="2613842"/>
    <lineage>
        <taxon>Bacteria</taxon>
        <taxon>Pseudomonadati</taxon>
        <taxon>Pseudomonadota</taxon>
        <taxon>Gammaproteobacteria</taxon>
        <taxon>Chromatiales</taxon>
        <taxon>Wenzhouxiangellaceae</taxon>
        <taxon>Marinihelvus</taxon>
    </lineage>
</organism>
<comment type="caution">
    <text evidence="3">The sequence shown here is derived from an EMBL/GenBank/DDBJ whole genome shotgun (WGS) entry which is preliminary data.</text>
</comment>
<dbReference type="SUPFAM" id="SSF52833">
    <property type="entry name" value="Thioredoxin-like"/>
    <property type="match status" value="1"/>
</dbReference>
<dbReference type="EMBL" id="VYXP01000002">
    <property type="protein sequence ID" value="KAA9133566.1"/>
    <property type="molecule type" value="Genomic_DNA"/>
</dbReference>
<protein>
    <submittedName>
        <fullName evidence="3">TlpA family protein disulfide reductase</fullName>
    </submittedName>
</protein>
<dbReference type="InterPro" id="IPR013740">
    <property type="entry name" value="Redoxin"/>
</dbReference>
<keyword evidence="1" id="KW-0732">Signal</keyword>
<evidence type="ECO:0000256" key="1">
    <source>
        <dbReference type="SAM" id="SignalP"/>
    </source>
</evidence>
<feature type="chain" id="PRO_5024272828" evidence="1">
    <location>
        <begin position="21"/>
        <end position="241"/>
    </location>
</feature>
<dbReference type="AlphaFoldDB" id="A0A5N0TI72"/>
<dbReference type="CDD" id="cd02966">
    <property type="entry name" value="TlpA_like_family"/>
    <property type="match status" value="1"/>
</dbReference>
<dbReference type="InterPro" id="IPR013766">
    <property type="entry name" value="Thioredoxin_domain"/>
</dbReference>
<dbReference type="PANTHER" id="PTHR42852:SF12">
    <property type="entry name" value="THIOL-DISULFIDE OXIDOREDUCTASE YKUV"/>
    <property type="match status" value="1"/>
</dbReference>
<gene>
    <name evidence="3" type="ORF">F3N42_04250</name>
</gene>
<sequence length="241" mass="26717">MIRIIALLLTFLAVAGQVWADDIETVRSWAHYRELMIEEGDSEADADAQVERLLASLGSMDRSAGDDRIGVPAPSFEFDGWLNSEPLTLEDLRGQVVLVRWWTETCPFCASSTPALLAINDEYSPRGLTVVGVYHPKADRDAALNIERVERAVAARGLDFPIAIDWDWRNGTLADWWLTGPDRPATSVTFLLDKSGVIQYVHPGMEYHEEPIALGGPKGHMMCANDMVGIRAAIERLLAKQ</sequence>
<dbReference type="Proteomes" id="UP000325372">
    <property type="component" value="Unassembled WGS sequence"/>
</dbReference>
<dbReference type="Pfam" id="PF08534">
    <property type="entry name" value="Redoxin"/>
    <property type="match status" value="1"/>
</dbReference>
<dbReference type="InterPro" id="IPR050553">
    <property type="entry name" value="Thioredoxin_ResA/DsbE_sf"/>
</dbReference>
<feature type="domain" description="Thioredoxin" evidence="2">
    <location>
        <begin position="67"/>
        <end position="239"/>
    </location>
</feature>
<evidence type="ECO:0000313" key="4">
    <source>
        <dbReference type="Proteomes" id="UP000325372"/>
    </source>
</evidence>
<dbReference type="RefSeq" id="WP_150863128.1">
    <property type="nucleotide sequence ID" value="NZ_VYXP01000002.1"/>
</dbReference>
<dbReference type="InterPro" id="IPR036249">
    <property type="entry name" value="Thioredoxin-like_sf"/>
</dbReference>
<dbReference type="PROSITE" id="PS51352">
    <property type="entry name" value="THIOREDOXIN_2"/>
    <property type="match status" value="1"/>
</dbReference>